<dbReference type="Proteomes" id="UP000576152">
    <property type="component" value="Unassembled WGS sequence"/>
</dbReference>
<dbReference type="RefSeq" id="WP_183471160.1">
    <property type="nucleotide sequence ID" value="NZ_JACIBX010000003.1"/>
</dbReference>
<accession>A0ABR6HMY0</accession>
<name>A0ABR6HMY0_9RHOB</name>
<sequence length="49" mass="4923">MTLLLVLILVALSMAGLALGLLAGRGPLSGGCGRACDGCRKPCARRSPL</sequence>
<evidence type="ECO:0008006" key="3">
    <source>
        <dbReference type="Google" id="ProtNLM"/>
    </source>
</evidence>
<organism evidence="1 2">
    <name type="scientific">Limimaricola variabilis</name>
    <dbReference type="NCBI Taxonomy" id="1492771"/>
    <lineage>
        <taxon>Bacteria</taxon>
        <taxon>Pseudomonadati</taxon>
        <taxon>Pseudomonadota</taxon>
        <taxon>Alphaproteobacteria</taxon>
        <taxon>Rhodobacterales</taxon>
        <taxon>Paracoccaceae</taxon>
        <taxon>Limimaricola</taxon>
    </lineage>
</organism>
<evidence type="ECO:0000313" key="1">
    <source>
        <dbReference type="EMBL" id="MBB3711803.1"/>
    </source>
</evidence>
<proteinExistence type="predicted"/>
<reference evidence="1 2" key="1">
    <citation type="submission" date="2020-08" db="EMBL/GenBank/DDBJ databases">
        <title>Genomic Encyclopedia of Type Strains, Phase III (KMG-III): the genomes of soil and plant-associated and newly described type strains.</title>
        <authorList>
            <person name="Whitman W."/>
        </authorList>
    </citation>
    <scope>NUCLEOTIDE SEQUENCE [LARGE SCALE GENOMIC DNA]</scope>
    <source>
        <strain evidence="1 2">CECT 8572</strain>
    </source>
</reference>
<keyword evidence="2" id="KW-1185">Reference proteome</keyword>
<comment type="caution">
    <text evidence="1">The sequence shown here is derived from an EMBL/GenBank/DDBJ whole genome shotgun (WGS) entry which is preliminary data.</text>
</comment>
<gene>
    <name evidence="1" type="ORF">FHS00_001374</name>
</gene>
<evidence type="ECO:0000313" key="2">
    <source>
        <dbReference type="Proteomes" id="UP000576152"/>
    </source>
</evidence>
<dbReference type="EMBL" id="JACIBX010000003">
    <property type="protein sequence ID" value="MBB3711803.1"/>
    <property type="molecule type" value="Genomic_DNA"/>
</dbReference>
<protein>
    <recommendedName>
        <fullName evidence="3">Virus attachment protein p12 family protein</fullName>
    </recommendedName>
</protein>